<evidence type="ECO:0000313" key="3">
    <source>
        <dbReference type="EMBL" id="GFE78160.1"/>
    </source>
</evidence>
<proteinExistence type="predicted"/>
<evidence type="ECO:0000256" key="1">
    <source>
        <dbReference type="SAM" id="MobiDB-lite"/>
    </source>
</evidence>
<dbReference type="Gene3D" id="2.60.40.10">
    <property type="entry name" value="Immunoglobulins"/>
    <property type="match status" value="6"/>
</dbReference>
<feature type="region of interest" description="Disordered" evidence="1">
    <location>
        <begin position="30"/>
        <end position="62"/>
    </location>
</feature>
<protein>
    <recommendedName>
        <fullName evidence="2">Fibronectin type-III domain-containing protein</fullName>
    </recommendedName>
</protein>
<organism evidence="3 4">
    <name type="scientific">Steroidobacter agaridevorans</name>
    <dbReference type="NCBI Taxonomy" id="2695856"/>
    <lineage>
        <taxon>Bacteria</taxon>
        <taxon>Pseudomonadati</taxon>
        <taxon>Pseudomonadota</taxon>
        <taxon>Gammaproteobacteria</taxon>
        <taxon>Steroidobacterales</taxon>
        <taxon>Steroidobacteraceae</taxon>
        <taxon>Steroidobacter</taxon>
    </lineage>
</organism>
<dbReference type="Proteomes" id="UP000445000">
    <property type="component" value="Unassembled WGS sequence"/>
</dbReference>
<dbReference type="InterPro" id="IPR003961">
    <property type="entry name" value="FN3_dom"/>
</dbReference>
<dbReference type="GO" id="GO:0005509">
    <property type="term" value="F:calcium ion binding"/>
    <property type="evidence" value="ECO:0007669"/>
    <property type="project" value="InterPro"/>
</dbReference>
<dbReference type="CDD" id="cd00063">
    <property type="entry name" value="FN3"/>
    <property type="match status" value="1"/>
</dbReference>
<dbReference type="InterPro" id="IPR013783">
    <property type="entry name" value="Ig-like_fold"/>
</dbReference>
<reference evidence="4" key="1">
    <citation type="submission" date="2020-01" db="EMBL/GenBank/DDBJ databases">
        <title>'Steroidobacter agaridevorans' sp. nov., agar-degrading bacteria isolated from rhizosphere soils.</title>
        <authorList>
            <person name="Ikenaga M."/>
            <person name="Kataoka M."/>
            <person name="Murouchi A."/>
            <person name="Katsuragi S."/>
            <person name="Sakai M."/>
        </authorList>
    </citation>
    <scope>NUCLEOTIDE SEQUENCE [LARGE SCALE GENOMIC DNA]</scope>
    <source>
        <strain evidence="4">YU21-B</strain>
    </source>
</reference>
<dbReference type="SMART" id="SM00060">
    <property type="entry name" value="FN3"/>
    <property type="match status" value="1"/>
</dbReference>
<dbReference type="GO" id="GO:0043236">
    <property type="term" value="F:laminin binding"/>
    <property type="evidence" value="ECO:0007669"/>
    <property type="project" value="TreeGrafter"/>
</dbReference>
<dbReference type="PANTHER" id="PTHR21559:SF21">
    <property type="entry name" value="DYSTROGLYCAN 1"/>
    <property type="match status" value="1"/>
</dbReference>
<dbReference type="RefSeq" id="WP_161810092.1">
    <property type="nucleotide sequence ID" value="NZ_BLJN01000001.1"/>
</dbReference>
<feature type="region of interest" description="Disordered" evidence="1">
    <location>
        <begin position="125"/>
        <end position="157"/>
    </location>
</feature>
<gene>
    <name evidence="3" type="ORF">GCM10011487_01600</name>
</gene>
<dbReference type="PROSITE" id="PS50853">
    <property type="entry name" value="FN3"/>
    <property type="match status" value="1"/>
</dbReference>
<sequence>MIPTIFGKTFLQRALLAVIAASLGGCFDSGSGEQPPASSGADNPTLPEPANQPPEVDGIPAPSVTVGEVYSFEPEALDADDDYLEYFITNKPSWATFDTETGTLTGTPTDTNIGESEDITISVTDGRDTRSIGPFKIKVNDRPPPPNAPPTISGTPPTSVIVGQQYLFLPTYSDPDGDRLRFSISNRPSWANFSTASGQLRGTPTAANEATFSNIRISVSDGTNTVTLPAFSIQVRGIDNESPVISGTPATTAQVGAQYLFTPEASDPDGDILVYSIKNLPRWATLNAQTGVLSGTPTAADIGPYSNVSISVSDGRMTAALPAFSIEVGAAPAPTNRAPTISGTPATTATVGAAYSFRPDANDPDGNTLAFAIENRPSWAAFNTSTGALTGTPTVAGAYSGIRITVRDSSLSASLPAFSITVGTGNRAPTISGTPATTVSAGSAYSFRPTASDPDGNTLTYSISNRPSWATFDGSTGQLSGTPSSANAGTYSNIAISVSDGTLSASLTTFAITVVQASNGSATLSWTPPTQNTDGTSLTDLAGYRIVYGRTASSLDQTVQVANAGTSAYTVTGLSSGLWYFRVKAYNSSGVESDLSAAGSKNIP</sequence>
<dbReference type="InterPro" id="IPR006644">
    <property type="entry name" value="Cadg"/>
</dbReference>
<dbReference type="InterPro" id="IPR015919">
    <property type="entry name" value="Cadherin-like_sf"/>
</dbReference>
<dbReference type="Pfam" id="PF05345">
    <property type="entry name" value="He_PIG"/>
    <property type="match status" value="5"/>
</dbReference>
<dbReference type="PANTHER" id="PTHR21559">
    <property type="entry name" value="DYSTROGLYCAN-RELATED"/>
    <property type="match status" value="1"/>
</dbReference>
<dbReference type="EMBL" id="BLJN01000001">
    <property type="protein sequence ID" value="GFE78160.1"/>
    <property type="molecule type" value="Genomic_DNA"/>
</dbReference>
<dbReference type="AlphaFoldDB" id="A0A829Y4M4"/>
<evidence type="ECO:0000313" key="4">
    <source>
        <dbReference type="Proteomes" id="UP000445000"/>
    </source>
</evidence>
<comment type="caution">
    <text evidence="3">The sequence shown here is derived from an EMBL/GenBank/DDBJ whole genome shotgun (WGS) entry which is preliminary data.</text>
</comment>
<feature type="domain" description="Fibronectin type-III" evidence="2">
    <location>
        <begin position="508"/>
        <end position="604"/>
    </location>
</feature>
<accession>A0A829Y4M4</accession>
<dbReference type="GO" id="GO:0016011">
    <property type="term" value="C:dystroglycan complex"/>
    <property type="evidence" value="ECO:0007669"/>
    <property type="project" value="TreeGrafter"/>
</dbReference>
<keyword evidence="4" id="KW-1185">Reference proteome</keyword>
<dbReference type="SMART" id="SM00736">
    <property type="entry name" value="CADG"/>
    <property type="match status" value="4"/>
</dbReference>
<dbReference type="SUPFAM" id="SSF49265">
    <property type="entry name" value="Fibronectin type III"/>
    <property type="match status" value="1"/>
</dbReference>
<evidence type="ECO:0000259" key="2">
    <source>
        <dbReference type="PROSITE" id="PS50853"/>
    </source>
</evidence>
<dbReference type="SUPFAM" id="SSF49313">
    <property type="entry name" value="Cadherin-like"/>
    <property type="match status" value="5"/>
</dbReference>
<dbReference type="InterPro" id="IPR036116">
    <property type="entry name" value="FN3_sf"/>
</dbReference>
<name>A0A829Y4M4_9GAMM</name>